<dbReference type="Gene3D" id="3.40.720.10">
    <property type="entry name" value="Alkaline Phosphatase, subunit A"/>
    <property type="match status" value="1"/>
</dbReference>
<dbReference type="PANTHER" id="PTHR42693:SF53">
    <property type="entry name" value="ENDO-4-O-SULFATASE"/>
    <property type="match status" value="1"/>
</dbReference>
<dbReference type="CDD" id="cd16145">
    <property type="entry name" value="ARS_like"/>
    <property type="match status" value="1"/>
</dbReference>
<evidence type="ECO:0000256" key="3">
    <source>
        <dbReference type="SAM" id="MobiDB-lite"/>
    </source>
</evidence>
<evidence type="ECO:0000256" key="4">
    <source>
        <dbReference type="SAM" id="SignalP"/>
    </source>
</evidence>
<evidence type="ECO:0000256" key="2">
    <source>
        <dbReference type="ARBA" id="ARBA00022801"/>
    </source>
</evidence>
<evidence type="ECO:0000313" key="6">
    <source>
        <dbReference type="EMBL" id="TWU48163.1"/>
    </source>
</evidence>
<feature type="domain" description="Sulfatase N-terminal" evidence="5">
    <location>
        <begin position="24"/>
        <end position="343"/>
    </location>
</feature>
<dbReference type="GO" id="GO:0004065">
    <property type="term" value="F:arylsulfatase activity"/>
    <property type="evidence" value="ECO:0007669"/>
    <property type="project" value="UniProtKB-EC"/>
</dbReference>
<feature type="region of interest" description="Disordered" evidence="3">
    <location>
        <begin position="434"/>
        <end position="473"/>
    </location>
</feature>
<dbReference type="InterPro" id="IPR050738">
    <property type="entry name" value="Sulfatase"/>
</dbReference>
<comment type="similarity">
    <text evidence="1">Belongs to the sulfatase family.</text>
</comment>
<name>A0A5C6EEI5_9BACT</name>
<accession>A0A5C6EEI5</accession>
<keyword evidence="4" id="KW-0732">Signal</keyword>
<dbReference type="EMBL" id="SJPX01000005">
    <property type="protein sequence ID" value="TWU48163.1"/>
    <property type="molecule type" value="Genomic_DNA"/>
</dbReference>
<evidence type="ECO:0000256" key="1">
    <source>
        <dbReference type="ARBA" id="ARBA00008779"/>
    </source>
</evidence>
<dbReference type="Proteomes" id="UP000317977">
    <property type="component" value="Unassembled WGS sequence"/>
</dbReference>
<sequence length="473" mass="52486" precursor="true">MFKPSALIALLLCLTAVNIQAKPPNIIFILSDDVAQGDLGCYGQSLIQTPNLDRMAAEGTRYLQAYCGTTVCAPSRASLITGQHCGHCPIRGNYEVPPEGQLPLPAETETVAEVLKPAGYATACVGKWGMGFFDTTGSPMKQGFDHFFGYNCQREAHSYFPKYLYNDDQKIFLDGNDGKTIGQTYAQDLIQSDALRWIESHREQPFFLFYAVTLPHGRHEIDKLGQYADKNWSDTQKSYAAQISRLDSDVGAIADLLRELKIAGNTLIVFSGDNGSSFSINSEIGTLFEQDSNGLRGYKRNLYEGALRQAAFAWWPGTVPAGRVSDEPWAFWDFLPTCAELAGTEVPSDQPVDGLSLVSFLKGGEAPKRDYFYWELHEGKPVRAIRFGDWKAVKPFNQSIELYDLASDRGEQKNVADTHADIVARAQTLMDEAHTPSARWPLTGNTDERNRVSKAAWEATRTRRDSAPSIPQK</sequence>
<comment type="caution">
    <text evidence="6">The sequence shown here is derived from an EMBL/GenBank/DDBJ whole genome shotgun (WGS) entry which is preliminary data.</text>
</comment>
<protein>
    <submittedName>
        <fullName evidence="6">Arylsulfatase</fullName>
        <ecNumber evidence="6">3.1.6.1</ecNumber>
    </submittedName>
</protein>
<dbReference type="Pfam" id="PF00884">
    <property type="entry name" value="Sulfatase"/>
    <property type="match status" value="1"/>
</dbReference>
<reference evidence="6 7" key="1">
    <citation type="submission" date="2019-02" db="EMBL/GenBank/DDBJ databases">
        <title>Deep-cultivation of Planctomycetes and their phenomic and genomic characterization uncovers novel biology.</title>
        <authorList>
            <person name="Wiegand S."/>
            <person name="Jogler M."/>
            <person name="Boedeker C."/>
            <person name="Pinto D."/>
            <person name="Vollmers J."/>
            <person name="Rivas-Marin E."/>
            <person name="Kohn T."/>
            <person name="Peeters S.H."/>
            <person name="Heuer A."/>
            <person name="Rast P."/>
            <person name="Oberbeckmann S."/>
            <person name="Bunk B."/>
            <person name="Jeske O."/>
            <person name="Meyerdierks A."/>
            <person name="Storesund J.E."/>
            <person name="Kallscheuer N."/>
            <person name="Luecker S."/>
            <person name="Lage O.M."/>
            <person name="Pohl T."/>
            <person name="Merkel B.J."/>
            <person name="Hornburger P."/>
            <person name="Mueller R.-W."/>
            <person name="Bruemmer F."/>
            <person name="Labrenz M."/>
            <person name="Spormann A.M."/>
            <person name="Op Den Camp H."/>
            <person name="Overmann J."/>
            <person name="Amann R."/>
            <person name="Jetten M.S.M."/>
            <person name="Mascher T."/>
            <person name="Medema M.H."/>
            <person name="Devos D.P."/>
            <person name="Kaster A.-K."/>
            <person name="Ovreas L."/>
            <person name="Rohde M."/>
            <person name="Galperin M.Y."/>
            <person name="Jogler C."/>
        </authorList>
    </citation>
    <scope>NUCLEOTIDE SEQUENCE [LARGE SCALE GENOMIC DNA]</scope>
    <source>
        <strain evidence="6 7">Poly59</strain>
    </source>
</reference>
<gene>
    <name evidence="6" type="primary">atsA_80</name>
    <name evidence="6" type="ORF">Poly59_50090</name>
</gene>
<proteinExistence type="inferred from homology"/>
<feature type="chain" id="PRO_5022925350" evidence="4">
    <location>
        <begin position="22"/>
        <end position="473"/>
    </location>
</feature>
<dbReference type="PANTHER" id="PTHR42693">
    <property type="entry name" value="ARYLSULFATASE FAMILY MEMBER"/>
    <property type="match status" value="1"/>
</dbReference>
<dbReference type="InterPro" id="IPR000917">
    <property type="entry name" value="Sulfatase_N"/>
</dbReference>
<dbReference type="SUPFAM" id="SSF53649">
    <property type="entry name" value="Alkaline phosphatase-like"/>
    <property type="match status" value="1"/>
</dbReference>
<evidence type="ECO:0000259" key="5">
    <source>
        <dbReference type="Pfam" id="PF00884"/>
    </source>
</evidence>
<keyword evidence="7" id="KW-1185">Reference proteome</keyword>
<feature type="signal peptide" evidence="4">
    <location>
        <begin position="1"/>
        <end position="21"/>
    </location>
</feature>
<dbReference type="RefSeq" id="WP_186776476.1">
    <property type="nucleotide sequence ID" value="NZ_SJPX01000005.1"/>
</dbReference>
<keyword evidence="2 6" id="KW-0378">Hydrolase</keyword>
<dbReference type="AlphaFoldDB" id="A0A5C6EEI5"/>
<dbReference type="InterPro" id="IPR017850">
    <property type="entry name" value="Alkaline_phosphatase_core_sf"/>
</dbReference>
<organism evidence="6 7">
    <name type="scientific">Rubripirellula reticaptiva</name>
    <dbReference type="NCBI Taxonomy" id="2528013"/>
    <lineage>
        <taxon>Bacteria</taxon>
        <taxon>Pseudomonadati</taxon>
        <taxon>Planctomycetota</taxon>
        <taxon>Planctomycetia</taxon>
        <taxon>Pirellulales</taxon>
        <taxon>Pirellulaceae</taxon>
        <taxon>Rubripirellula</taxon>
    </lineage>
</organism>
<evidence type="ECO:0000313" key="7">
    <source>
        <dbReference type="Proteomes" id="UP000317977"/>
    </source>
</evidence>
<dbReference type="EC" id="3.1.6.1" evidence="6"/>
<dbReference type="Gene3D" id="3.30.1120.10">
    <property type="match status" value="1"/>
</dbReference>